<gene>
    <name evidence="2" type="ORF">GF359_04985</name>
</gene>
<proteinExistence type="predicted"/>
<feature type="region of interest" description="Disordered" evidence="1">
    <location>
        <begin position="225"/>
        <end position="248"/>
    </location>
</feature>
<evidence type="ECO:0000256" key="1">
    <source>
        <dbReference type="SAM" id="MobiDB-lite"/>
    </source>
</evidence>
<accession>A0A9D5K9E2</accession>
<evidence type="ECO:0000313" key="3">
    <source>
        <dbReference type="Proteomes" id="UP000630660"/>
    </source>
</evidence>
<dbReference type="EMBL" id="WJKJ01000162">
    <property type="protein sequence ID" value="MBD3364550.1"/>
    <property type="molecule type" value="Genomic_DNA"/>
</dbReference>
<reference evidence="2" key="1">
    <citation type="submission" date="2019-11" db="EMBL/GenBank/DDBJ databases">
        <title>Microbial mats filling the niche in hypersaline microbial mats.</title>
        <authorList>
            <person name="Wong H.L."/>
            <person name="Macleod F.I."/>
            <person name="White R.A. III"/>
            <person name="Burns B.P."/>
        </authorList>
    </citation>
    <scope>NUCLEOTIDE SEQUENCE</scope>
    <source>
        <strain evidence="2">Bin_327</strain>
    </source>
</reference>
<name>A0A9D5K9E2_UNCW3</name>
<comment type="caution">
    <text evidence="2">The sequence shown here is derived from an EMBL/GenBank/DDBJ whole genome shotgun (WGS) entry which is preliminary data.</text>
</comment>
<dbReference type="AlphaFoldDB" id="A0A9D5K9E2"/>
<evidence type="ECO:0000313" key="2">
    <source>
        <dbReference type="EMBL" id="MBD3364550.1"/>
    </source>
</evidence>
<dbReference type="Proteomes" id="UP000630660">
    <property type="component" value="Unassembled WGS sequence"/>
</dbReference>
<sequence>MEQDNSKRRKLTDLKGLGFAPVCFPWDEEAAFSRVLEALGWSGIAEYSLWSDTTGKAESAETYQMLVVDIVNGEPRIVPAALKAVEETLEGTDEVIRERVESDLALLRERFRRIADVEEEAEKLEVSDEPDESEAAEDESQSSVEVDNEIDAAARLNKAGLFVDRLSDRGRLLNAWDRDALVQFIAGLSERPGITDRDGSVISPLEYFTRFLEGIPALVPLSELATPRAPRDSSPESLGSRIAKSIKI</sequence>
<feature type="region of interest" description="Disordered" evidence="1">
    <location>
        <begin position="121"/>
        <end position="146"/>
    </location>
</feature>
<protein>
    <submittedName>
        <fullName evidence="2">Uncharacterized protein</fullName>
    </submittedName>
</protein>
<organism evidence="2 3">
    <name type="scientific">candidate division WOR-3 bacterium</name>
    <dbReference type="NCBI Taxonomy" id="2052148"/>
    <lineage>
        <taxon>Bacteria</taxon>
        <taxon>Bacteria division WOR-3</taxon>
    </lineage>
</organism>